<feature type="transmembrane region" description="Helical" evidence="1">
    <location>
        <begin position="122"/>
        <end position="145"/>
    </location>
</feature>
<name>A0A8S1PLZ2_PARPR</name>
<dbReference type="Proteomes" id="UP000688137">
    <property type="component" value="Unassembled WGS sequence"/>
</dbReference>
<evidence type="ECO:0000313" key="3">
    <source>
        <dbReference type="Proteomes" id="UP000688137"/>
    </source>
</evidence>
<proteinExistence type="predicted"/>
<evidence type="ECO:0008006" key="4">
    <source>
        <dbReference type="Google" id="ProtNLM"/>
    </source>
</evidence>
<organism evidence="2 3">
    <name type="scientific">Paramecium primaurelia</name>
    <dbReference type="NCBI Taxonomy" id="5886"/>
    <lineage>
        <taxon>Eukaryota</taxon>
        <taxon>Sar</taxon>
        <taxon>Alveolata</taxon>
        <taxon>Ciliophora</taxon>
        <taxon>Intramacronucleata</taxon>
        <taxon>Oligohymenophorea</taxon>
        <taxon>Peniculida</taxon>
        <taxon>Parameciidae</taxon>
        <taxon>Paramecium</taxon>
    </lineage>
</organism>
<sequence>MNSLYLSTQISHSKSTQQTSNILFQYFDKSNLIIQSLSQSNYNQFYINISVSILILQYIQSLFQYQQFLSYILTNTKIFIQQYLQIILYQKQINLASSTFDYQFQFIIKILIKSINKFSIKLILFFNLVIISISLIIYSIIRYFIYSQMI</sequence>
<protein>
    <recommendedName>
        <fullName evidence="4">Transmembrane protein</fullName>
    </recommendedName>
</protein>
<keyword evidence="1" id="KW-0472">Membrane</keyword>
<gene>
    <name evidence="2" type="ORF">PPRIM_AZ9-3.1.T1230074</name>
</gene>
<keyword evidence="3" id="KW-1185">Reference proteome</keyword>
<accession>A0A8S1PLZ2</accession>
<comment type="caution">
    <text evidence="2">The sequence shown here is derived from an EMBL/GenBank/DDBJ whole genome shotgun (WGS) entry which is preliminary data.</text>
</comment>
<evidence type="ECO:0000313" key="2">
    <source>
        <dbReference type="EMBL" id="CAD8104227.1"/>
    </source>
</evidence>
<keyword evidence="1" id="KW-1133">Transmembrane helix</keyword>
<reference evidence="2" key="1">
    <citation type="submission" date="2021-01" db="EMBL/GenBank/DDBJ databases">
        <authorList>
            <consortium name="Genoscope - CEA"/>
            <person name="William W."/>
        </authorList>
    </citation>
    <scope>NUCLEOTIDE SEQUENCE</scope>
</reference>
<dbReference type="EMBL" id="CAJJDM010000126">
    <property type="protein sequence ID" value="CAD8104227.1"/>
    <property type="molecule type" value="Genomic_DNA"/>
</dbReference>
<keyword evidence="1" id="KW-0812">Transmembrane</keyword>
<evidence type="ECO:0000256" key="1">
    <source>
        <dbReference type="SAM" id="Phobius"/>
    </source>
</evidence>
<dbReference type="AlphaFoldDB" id="A0A8S1PLZ2"/>